<gene>
    <name evidence="2" type="ORF">BI308_09910</name>
</gene>
<sequence length="190" mass="20910">MDYPPSNLYRLWFCTPFFTRNVRVNSYHQFFRWSSVVVGLVSGGACLSSSIILSGLEPKIKALEKYDVAQFKHSVASELFLAQQTNSAIALAVSTERKSSLGLTDPNASIDEDYEGVPLERSLPPNSEGSNETNGLTEQVRIALNDGLPDSEIIKNVMGYKGAKYAEGRAKLEQIKSSLESPEEDEQGIT</sequence>
<organism evidence="2 3">
    <name type="scientific">Roseofilum reptotaenium AO1-A</name>
    <dbReference type="NCBI Taxonomy" id="1925591"/>
    <lineage>
        <taxon>Bacteria</taxon>
        <taxon>Bacillati</taxon>
        <taxon>Cyanobacteriota</taxon>
        <taxon>Cyanophyceae</taxon>
        <taxon>Desertifilales</taxon>
        <taxon>Desertifilaceae</taxon>
        <taxon>Roseofilum</taxon>
    </lineage>
</organism>
<comment type="caution">
    <text evidence="2">The sequence shown here is derived from an EMBL/GenBank/DDBJ whole genome shotgun (WGS) entry which is preliminary data.</text>
</comment>
<evidence type="ECO:0000313" key="3">
    <source>
        <dbReference type="Proteomes" id="UP000183940"/>
    </source>
</evidence>
<evidence type="ECO:0000313" key="2">
    <source>
        <dbReference type="EMBL" id="OJJ25819.1"/>
    </source>
</evidence>
<keyword evidence="3" id="KW-1185">Reference proteome</keyword>
<accession>A0A1L9QT49</accession>
<keyword evidence="1" id="KW-0472">Membrane</keyword>
<reference evidence="2" key="1">
    <citation type="submission" date="2016-10" db="EMBL/GenBank/DDBJ databases">
        <title>CRISPR-Cas defence system in Roseofilum reptotaenium: evidence of a bacteriophage-cyanobacterium arms race in the coral black band disease.</title>
        <authorList>
            <person name="Buerger P."/>
            <person name="Wood-Charlson E.M."/>
            <person name="Weynberg K.D."/>
            <person name="Willis B."/>
            <person name="Van Oppen M.J."/>
        </authorList>
    </citation>
    <scope>NUCLEOTIDE SEQUENCE [LARGE SCALE GENOMIC DNA]</scope>
    <source>
        <strain evidence="2">AO1-A</strain>
    </source>
</reference>
<keyword evidence="1" id="KW-1133">Transmembrane helix</keyword>
<dbReference type="EMBL" id="MLAW01000013">
    <property type="protein sequence ID" value="OJJ25819.1"/>
    <property type="molecule type" value="Genomic_DNA"/>
</dbReference>
<dbReference type="Proteomes" id="UP000183940">
    <property type="component" value="Unassembled WGS sequence"/>
</dbReference>
<protein>
    <submittedName>
        <fullName evidence="2">Uncharacterized protein</fullName>
    </submittedName>
</protein>
<name>A0A1L9QT49_9CYAN</name>
<keyword evidence="1" id="KW-0812">Transmembrane</keyword>
<dbReference type="STRING" id="1925591.BI308_09910"/>
<evidence type="ECO:0000256" key="1">
    <source>
        <dbReference type="SAM" id="Phobius"/>
    </source>
</evidence>
<proteinExistence type="predicted"/>
<feature type="transmembrane region" description="Helical" evidence="1">
    <location>
        <begin position="30"/>
        <end position="56"/>
    </location>
</feature>
<dbReference type="AlphaFoldDB" id="A0A1L9QT49"/>